<dbReference type="EMBL" id="JANPWB010000011">
    <property type="protein sequence ID" value="KAJ1131656.1"/>
    <property type="molecule type" value="Genomic_DNA"/>
</dbReference>
<name>A0AAV7PU16_PLEWA</name>
<reference evidence="2" key="1">
    <citation type="journal article" date="2022" name="bioRxiv">
        <title>Sequencing and chromosome-scale assembly of the giantPleurodeles waltlgenome.</title>
        <authorList>
            <person name="Brown T."/>
            <person name="Elewa A."/>
            <person name="Iarovenko S."/>
            <person name="Subramanian E."/>
            <person name="Araus A.J."/>
            <person name="Petzold A."/>
            <person name="Susuki M."/>
            <person name="Suzuki K.-i.T."/>
            <person name="Hayashi T."/>
            <person name="Toyoda A."/>
            <person name="Oliveira C."/>
            <person name="Osipova E."/>
            <person name="Leigh N.D."/>
            <person name="Simon A."/>
            <person name="Yun M.H."/>
        </authorList>
    </citation>
    <scope>NUCLEOTIDE SEQUENCE</scope>
    <source>
        <strain evidence="2">20211129_DDA</strain>
        <tissue evidence="2">Liver</tissue>
    </source>
</reference>
<dbReference type="Proteomes" id="UP001066276">
    <property type="component" value="Chromosome 7"/>
</dbReference>
<protein>
    <submittedName>
        <fullName evidence="2">Uncharacterized protein</fullName>
    </submittedName>
</protein>
<organism evidence="2 3">
    <name type="scientific">Pleurodeles waltl</name>
    <name type="common">Iberian ribbed newt</name>
    <dbReference type="NCBI Taxonomy" id="8319"/>
    <lineage>
        <taxon>Eukaryota</taxon>
        <taxon>Metazoa</taxon>
        <taxon>Chordata</taxon>
        <taxon>Craniata</taxon>
        <taxon>Vertebrata</taxon>
        <taxon>Euteleostomi</taxon>
        <taxon>Amphibia</taxon>
        <taxon>Batrachia</taxon>
        <taxon>Caudata</taxon>
        <taxon>Salamandroidea</taxon>
        <taxon>Salamandridae</taxon>
        <taxon>Pleurodelinae</taxon>
        <taxon>Pleurodeles</taxon>
    </lineage>
</organism>
<comment type="caution">
    <text evidence="2">The sequence shown here is derived from an EMBL/GenBank/DDBJ whole genome shotgun (WGS) entry which is preliminary data.</text>
</comment>
<evidence type="ECO:0000256" key="1">
    <source>
        <dbReference type="SAM" id="MobiDB-lite"/>
    </source>
</evidence>
<feature type="compositionally biased region" description="Polar residues" evidence="1">
    <location>
        <begin position="1"/>
        <end position="16"/>
    </location>
</feature>
<accession>A0AAV7PU16</accession>
<keyword evidence="3" id="KW-1185">Reference proteome</keyword>
<feature type="region of interest" description="Disordered" evidence="1">
    <location>
        <begin position="1"/>
        <end position="23"/>
    </location>
</feature>
<evidence type="ECO:0000313" key="3">
    <source>
        <dbReference type="Proteomes" id="UP001066276"/>
    </source>
</evidence>
<gene>
    <name evidence="2" type="ORF">NDU88_009991</name>
</gene>
<dbReference type="AlphaFoldDB" id="A0AAV7PU16"/>
<proteinExistence type="predicted"/>
<feature type="compositionally biased region" description="Low complexity" evidence="1">
    <location>
        <begin position="72"/>
        <end position="83"/>
    </location>
</feature>
<evidence type="ECO:0000313" key="2">
    <source>
        <dbReference type="EMBL" id="KAJ1131656.1"/>
    </source>
</evidence>
<sequence length="83" mass="9242">METRSTGTSLQNSSRTMNKKSFTKQQSSLQACLQFVISSRPSEMHLFSQGLLQDIPDLLGQHTNPHSHPDNGDLLLGQYQGQL</sequence>
<feature type="region of interest" description="Disordered" evidence="1">
    <location>
        <begin position="57"/>
        <end position="83"/>
    </location>
</feature>